<gene>
    <name evidence="2" type="ORF">AAFF_G00400750</name>
</gene>
<evidence type="ECO:0000256" key="1">
    <source>
        <dbReference type="SAM" id="MobiDB-lite"/>
    </source>
</evidence>
<sequence>MSAKIQTPGGQPEWLRGAAPDPSHTLSQGPETGDSCGVYAASSSAPGVTASGRRGTRGKRPCCLTLVDPPEACSVAGRLIRTFRQDRALLSLGEQGGAGCLSPITQGLTPPHHMRHPGSRHPSVCLSGALDPPPHHSRSPRGVTLALAHELSSQDLAPAPSSYVIGGQTAHVCPRTSTHKDTAQPPPC</sequence>
<dbReference type="Proteomes" id="UP001221898">
    <property type="component" value="Unassembled WGS sequence"/>
</dbReference>
<feature type="region of interest" description="Disordered" evidence="1">
    <location>
        <begin position="1"/>
        <end position="61"/>
    </location>
</feature>
<proteinExistence type="predicted"/>
<name>A0AAD7SCC7_9TELE</name>
<protein>
    <submittedName>
        <fullName evidence="2">Uncharacterized protein</fullName>
    </submittedName>
</protein>
<accession>A0AAD7SCC7</accession>
<dbReference type="AlphaFoldDB" id="A0AAD7SCC7"/>
<evidence type="ECO:0000313" key="2">
    <source>
        <dbReference type="EMBL" id="KAJ8400036.1"/>
    </source>
</evidence>
<comment type="caution">
    <text evidence="2">The sequence shown here is derived from an EMBL/GenBank/DDBJ whole genome shotgun (WGS) entry which is preliminary data.</text>
</comment>
<feature type="region of interest" description="Disordered" evidence="1">
    <location>
        <begin position="113"/>
        <end position="141"/>
    </location>
</feature>
<keyword evidence="3" id="KW-1185">Reference proteome</keyword>
<evidence type="ECO:0000313" key="3">
    <source>
        <dbReference type="Proteomes" id="UP001221898"/>
    </source>
</evidence>
<organism evidence="2 3">
    <name type="scientific">Aldrovandia affinis</name>
    <dbReference type="NCBI Taxonomy" id="143900"/>
    <lineage>
        <taxon>Eukaryota</taxon>
        <taxon>Metazoa</taxon>
        <taxon>Chordata</taxon>
        <taxon>Craniata</taxon>
        <taxon>Vertebrata</taxon>
        <taxon>Euteleostomi</taxon>
        <taxon>Actinopterygii</taxon>
        <taxon>Neopterygii</taxon>
        <taxon>Teleostei</taxon>
        <taxon>Notacanthiformes</taxon>
        <taxon>Halosauridae</taxon>
        <taxon>Aldrovandia</taxon>
    </lineage>
</organism>
<dbReference type="EMBL" id="JAINUG010000079">
    <property type="protein sequence ID" value="KAJ8400036.1"/>
    <property type="molecule type" value="Genomic_DNA"/>
</dbReference>
<reference evidence="2" key="1">
    <citation type="journal article" date="2023" name="Science">
        <title>Genome structures resolve the early diversification of teleost fishes.</title>
        <authorList>
            <person name="Parey E."/>
            <person name="Louis A."/>
            <person name="Montfort J."/>
            <person name="Bouchez O."/>
            <person name="Roques C."/>
            <person name="Iampietro C."/>
            <person name="Lluch J."/>
            <person name="Castinel A."/>
            <person name="Donnadieu C."/>
            <person name="Desvignes T."/>
            <person name="Floi Bucao C."/>
            <person name="Jouanno E."/>
            <person name="Wen M."/>
            <person name="Mejri S."/>
            <person name="Dirks R."/>
            <person name="Jansen H."/>
            <person name="Henkel C."/>
            <person name="Chen W.J."/>
            <person name="Zahm M."/>
            <person name="Cabau C."/>
            <person name="Klopp C."/>
            <person name="Thompson A.W."/>
            <person name="Robinson-Rechavi M."/>
            <person name="Braasch I."/>
            <person name="Lecointre G."/>
            <person name="Bobe J."/>
            <person name="Postlethwait J.H."/>
            <person name="Berthelot C."/>
            <person name="Roest Crollius H."/>
            <person name="Guiguen Y."/>
        </authorList>
    </citation>
    <scope>NUCLEOTIDE SEQUENCE</scope>
    <source>
        <strain evidence="2">NC1722</strain>
    </source>
</reference>